<evidence type="ECO:0000256" key="1">
    <source>
        <dbReference type="ARBA" id="ARBA00008950"/>
    </source>
</evidence>
<name>A0A4R9C232_9FIRM</name>
<protein>
    <recommendedName>
        <fullName evidence="2">Phosphoesterase</fullName>
        <ecNumber evidence="2">3.1.4.-</ecNumber>
    </recommendedName>
</protein>
<dbReference type="GO" id="GO:0016787">
    <property type="term" value="F:hydrolase activity"/>
    <property type="evidence" value="ECO:0007669"/>
    <property type="project" value="UniProtKB-UniRule"/>
</dbReference>
<dbReference type="AlphaFoldDB" id="A0A4R9C232"/>
<gene>
    <name evidence="4" type="ORF">EQF91_07610</name>
</gene>
<dbReference type="InterPro" id="IPR029052">
    <property type="entry name" value="Metallo-depent_PP-like"/>
</dbReference>
<dbReference type="GeneID" id="97031223"/>
<dbReference type="OrthoDB" id="9800565at2"/>
<dbReference type="NCBIfam" id="TIGR00040">
    <property type="entry name" value="yfcE"/>
    <property type="match status" value="1"/>
</dbReference>
<dbReference type="EMBL" id="SCFR01000034">
    <property type="protein sequence ID" value="TFF64554.1"/>
    <property type="molecule type" value="Genomic_DNA"/>
</dbReference>
<dbReference type="PANTHER" id="PTHR11124">
    <property type="entry name" value="VACUOLAR SORTING PROTEIN VPS29"/>
    <property type="match status" value="1"/>
</dbReference>
<evidence type="ECO:0000256" key="2">
    <source>
        <dbReference type="RuleBase" id="RU362039"/>
    </source>
</evidence>
<dbReference type="Gene3D" id="3.60.21.10">
    <property type="match status" value="1"/>
</dbReference>
<dbReference type="EC" id="3.1.4.-" evidence="2"/>
<feature type="domain" description="Calcineurin-like phosphoesterase" evidence="3">
    <location>
        <begin position="1"/>
        <end position="148"/>
    </location>
</feature>
<accession>A0A4R9C232</accession>
<evidence type="ECO:0000313" key="4">
    <source>
        <dbReference type="EMBL" id="TFF64554.1"/>
    </source>
</evidence>
<proteinExistence type="inferred from homology"/>
<evidence type="ECO:0000259" key="3">
    <source>
        <dbReference type="Pfam" id="PF12850"/>
    </source>
</evidence>
<dbReference type="Proteomes" id="UP000297454">
    <property type="component" value="Unassembled WGS sequence"/>
</dbReference>
<dbReference type="InterPro" id="IPR000979">
    <property type="entry name" value="Phosphodiesterase_MJ0936/Vps29"/>
</dbReference>
<keyword evidence="2" id="KW-0479">Metal-binding</keyword>
<organism evidence="4 5">
    <name type="scientific">Helcococcus ovis</name>
    <dbReference type="NCBI Taxonomy" id="72026"/>
    <lineage>
        <taxon>Bacteria</taxon>
        <taxon>Bacillati</taxon>
        <taxon>Bacillota</taxon>
        <taxon>Tissierellia</taxon>
        <taxon>Tissierellales</taxon>
        <taxon>Peptoniphilaceae</taxon>
        <taxon>Helcococcus</taxon>
    </lineage>
</organism>
<dbReference type="InterPro" id="IPR024654">
    <property type="entry name" value="Calcineurin-like_PHP_lpxH"/>
</dbReference>
<dbReference type="RefSeq" id="WP_134711862.1">
    <property type="nucleotide sequence ID" value="NZ_CP119081.1"/>
</dbReference>
<dbReference type="Pfam" id="PF12850">
    <property type="entry name" value="Metallophos_2"/>
    <property type="match status" value="1"/>
</dbReference>
<dbReference type="GO" id="GO:0046872">
    <property type="term" value="F:metal ion binding"/>
    <property type="evidence" value="ECO:0007669"/>
    <property type="project" value="UniProtKB-KW"/>
</dbReference>
<comment type="caution">
    <text evidence="4">The sequence shown here is derived from an EMBL/GenBank/DDBJ whole genome shotgun (WGS) entry which is preliminary data.</text>
</comment>
<sequence length="158" mass="18231">MKVLIVSDTHYRVDAFISELDKHKDAELIIHLGDMVDDAIYIKNHTDIPVEMVRGNNDYNAIYVPYHNLIRLKGHRILLTHGHLEKVYFGNTHLIYKAKECEADIVMYGHTHIFNNEVIDGITIINPGSAGYDRGGEYESYVVMNIDEENVEFERVKL</sequence>
<dbReference type="SUPFAM" id="SSF56300">
    <property type="entry name" value="Metallo-dependent phosphatases"/>
    <property type="match status" value="1"/>
</dbReference>
<comment type="cofactor">
    <cofactor evidence="2">
        <name>a divalent metal cation</name>
        <dbReference type="ChEBI" id="CHEBI:60240"/>
    </cofactor>
</comment>
<keyword evidence="5" id="KW-1185">Reference proteome</keyword>
<reference evidence="4 5" key="1">
    <citation type="submission" date="2019-01" db="EMBL/GenBank/DDBJ databases">
        <title>Draft Genome Sequences of Helcococcus ovis Strains Isolated from the Uterus and Vagina of Dairy Cows with Metritis.</title>
        <authorList>
            <person name="Cunha F."/>
            <person name="Jeon S.J."/>
            <person name="Kutzer P."/>
            <person name="Galvao K.N."/>
        </authorList>
    </citation>
    <scope>NUCLEOTIDE SEQUENCE [LARGE SCALE GENOMIC DNA]</scope>
    <source>
        <strain evidence="4 5">KG-37</strain>
    </source>
</reference>
<evidence type="ECO:0000313" key="5">
    <source>
        <dbReference type="Proteomes" id="UP000297454"/>
    </source>
</evidence>
<comment type="similarity">
    <text evidence="1 2">Belongs to the metallophosphoesterase superfamily. YfcE family.</text>
</comment>